<dbReference type="Gene3D" id="1.20.120.1770">
    <property type="match status" value="1"/>
</dbReference>
<evidence type="ECO:0000256" key="2">
    <source>
        <dbReference type="ARBA" id="ARBA00022448"/>
    </source>
</evidence>
<feature type="compositionally biased region" description="Basic and acidic residues" evidence="7">
    <location>
        <begin position="946"/>
        <end position="962"/>
    </location>
</feature>
<evidence type="ECO:0000259" key="10">
    <source>
        <dbReference type="PROSITE" id="PS50939"/>
    </source>
</evidence>
<dbReference type="PROSITE" id="PS50011">
    <property type="entry name" value="PROTEIN_KINASE_DOM"/>
    <property type="match status" value="1"/>
</dbReference>
<keyword evidence="6 8" id="KW-0472">Membrane</keyword>
<feature type="transmembrane region" description="Helical" evidence="8">
    <location>
        <begin position="705"/>
        <end position="725"/>
    </location>
</feature>
<feature type="compositionally biased region" description="Low complexity" evidence="7">
    <location>
        <begin position="1307"/>
        <end position="1317"/>
    </location>
</feature>
<accession>A0A8H4VEA9</accession>
<reference evidence="11 12" key="1">
    <citation type="journal article" date="2020" name="G3 (Bethesda)">
        <title>Genetic Underpinnings of Host Manipulation by Ophiocordyceps as Revealed by Comparative Transcriptomics.</title>
        <authorList>
            <person name="Will I."/>
            <person name="Das B."/>
            <person name="Trinh T."/>
            <person name="Brachmann A."/>
            <person name="Ohm R.A."/>
            <person name="de Bekker C."/>
        </authorList>
    </citation>
    <scope>NUCLEOTIDE SEQUENCE [LARGE SCALE GENOMIC DNA]</scope>
    <source>
        <strain evidence="11 12">EC05</strain>
    </source>
</reference>
<gene>
    <name evidence="11" type="ORF">GQ602_003434</name>
</gene>
<feature type="compositionally biased region" description="Gly residues" evidence="7">
    <location>
        <begin position="1107"/>
        <end position="1122"/>
    </location>
</feature>
<dbReference type="Gene3D" id="1.10.510.10">
    <property type="entry name" value="Transferase(Phosphotransferase) domain 1"/>
    <property type="match status" value="1"/>
</dbReference>
<dbReference type="Pfam" id="PF14479">
    <property type="entry name" value="HeLo"/>
    <property type="match status" value="1"/>
</dbReference>
<keyword evidence="11" id="KW-0808">Transferase</keyword>
<dbReference type="PROSITE" id="PS50939">
    <property type="entry name" value="CYTOCHROME_B561"/>
    <property type="match status" value="1"/>
</dbReference>
<feature type="transmembrane region" description="Helical" evidence="8">
    <location>
        <begin position="838"/>
        <end position="857"/>
    </location>
</feature>
<feature type="compositionally biased region" description="Polar residues" evidence="7">
    <location>
        <begin position="1396"/>
        <end position="1415"/>
    </location>
</feature>
<dbReference type="PANTHER" id="PTHR37542:SF1">
    <property type="entry name" value="PRION-INHIBITION AND PROPAGATION HELO DOMAIN-CONTAINING PROTEIN"/>
    <property type="match status" value="1"/>
</dbReference>
<feature type="region of interest" description="Disordered" evidence="7">
    <location>
        <begin position="877"/>
        <end position="896"/>
    </location>
</feature>
<dbReference type="InterPro" id="IPR029498">
    <property type="entry name" value="HeLo_dom"/>
</dbReference>
<proteinExistence type="predicted"/>
<keyword evidence="2" id="KW-0813">Transport</keyword>
<name>A0A8H4VEA9_9HYPO</name>
<evidence type="ECO:0000259" key="9">
    <source>
        <dbReference type="PROSITE" id="PS50011"/>
    </source>
</evidence>
<feature type="domain" description="Protein kinase" evidence="9">
    <location>
        <begin position="221"/>
        <end position="601"/>
    </location>
</feature>
<dbReference type="InterPro" id="IPR056002">
    <property type="entry name" value="DUF7580"/>
</dbReference>
<feature type="region of interest" description="Disordered" evidence="7">
    <location>
        <begin position="918"/>
        <end position="976"/>
    </location>
</feature>
<feature type="transmembrane region" description="Helical" evidence="8">
    <location>
        <begin position="737"/>
        <end position="764"/>
    </location>
</feature>
<dbReference type="SMART" id="SM00665">
    <property type="entry name" value="B561"/>
    <property type="match status" value="1"/>
</dbReference>
<keyword evidence="11" id="KW-0418">Kinase</keyword>
<organism evidence="11 12">
    <name type="scientific">Ophiocordyceps camponoti-floridani</name>
    <dbReference type="NCBI Taxonomy" id="2030778"/>
    <lineage>
        <taxon>Eukaryota</taxon>
        <taxon>Fungi</taxon>
        <taxon>Dikarya</taxon>
        <taxon>Ascomycota</taxon>
        <taxon>Pezizomycotina</taxon>
        <taxon>Sordariomycetes</taxon>
        <taxon>Hypocreomycetidae</taxon>
        <taxon>Hypocreales</taxon>
        <taxon>Ophiocordycipitaceae</taxon>
        <taxon>Ophiocordyceps</taxon>
    </lineage>
</organism>
<dbReference type="GO" id="GO:0005524">
    <property type="term" value="F:ATP binding"/>
    <property type="evidence" value="ECO:0007669"/>
    <property type="project" value="InterPro"/>
</dbReference>
<dbReference type="InterPro" id="IPR006593">
    <property type="entry name" value="Cyt_b561/ferric_Rdtase_TM"/>
</dbReference>
<comment type="subcellular location">
    <subcellularLocation>
        <location evidence="1">Membrane</location>
    </subcellularLocation>
</comment>
<protein>
    <submittedName>
        <fullName evidence="11">Protein kinase, catalytic domain-containing protein</fullName>
    </submittedName>
</protein>
<feature type="compositionally biased region" description="Basic and acidic residues" evidence="7">
    <location>
        <begin position="1273"/>
        <end position="1294"/>
    </location>
</feature>
<dbReference type="Pfam" id="PF24476">
    <property type="entry name" value="DUF7580"/>
    <property type="match status" value="1"/>
</dbReference>
<comment type="caution">
    <text evidence="11">The sequence shown here is derived from an EMBL/GenBank/DDBJ whole genome shotgun (WGS) entry which is preliminary data.</text>
</comment>
<dbReference type="EMBL" id="JAACLJ010000003">
    <property type="protein sequence ID" value="KAF4589545.1"/>
    <property type="molecule type" value="Genomic_DNA"/>
</dbReference>
<dbReference type="InterPro" id="IPR011009">
    <property type="entry name" value="Kinase-like_dom_sf"/>
</dbReference>
<keyword evidence="12" id="KW-1185">Reference proteome</keyword>
<dbReference type="SUPFAM" id="SSF56112">
    <property type="entry name" value="Protein kinase-like (PK-like)"/>
    <property type="match status" value="1"/>
</dbReference>
<dbReference type="OrthoDB" id="1911848at2759"/>
<dbReference type="CDD" id="cd08760">
    <property type="entry name" value="Cyt_b561_FRRS1_like"/>
    <property type="match status" value="1"/>
</dbReference>
<feature type="compositionally biased region" description="Basic and acidic residues" evidence="7">
    <location>
        <begin position="1217"/>
        <end position="1234"/>
    </location>
</feature>
<dbReference type="Gene3D" id="1.20.120.1020">
    <property type="entry name" value="Prion-inhibition and propagation, HeLo domain"/>
    <property type="match status" value="1"/>
</dbReference>
<feature type="compositionally biased region" description="Basic residues" evidence="7">
    <location>
        <begin position="926"/>
        <end position="936"/>
    </location>
</feature>
<evidence type="ECO:0000256" key="7">
    <source>
        <dbReference type="SAM" id="MobiDB-lite"/>
    </source>
</evidence>
<evidence type="ECO:0000256" key="1">
    <source>
        <dbReference type="ARBA" id="ARBA00004370"/>
    </source>
</evidence>
<dbReference type="GO" id="GO:0016020">
    <property type="term" value="C:membrane"/>
    <property type="evidence" value="ECO:0007669"/>
    <property type="project" value="UniProtKB-SubCell"/>
</dbReference>
<evidence type="ECO:0000256" key="6">
    <source>
        <dbReference type="ARBA" id="ARBA00023136"/>
    </source>
</evidence>
<evidence type="ECO:0000313" key="12">
    <source>
        <dbReference type="Proteomes" id="UP000562929"/>
    </source>
</evidence>
<evidence type="ECO:0000256" key="8">
    <source>
        <dbReference type="SAM" id="Phobius"/>
    </source>
</evidence>
<dbReference type="InterPro" id="IPR038305">
    <property type="entry name" value="HeLo_sf"/>
</dbReference>
<feature type="compositionally biased region" description="Basic residues" evidence="7">
    <location>
        <begin position="1164"/>
        <end position="1176"/>
    </location>
</feature>
<evidence type="ECO:0000256" key="5">
    <source>
        <dbReference type="ARBA" id="ARBA00022989"/>
    </source>
</evidence>
<feature type="transmembrane region" description="Helical" evidence="8">
    <location>
        <begin position="776"/>
        <end position="795"/>
    </location>
</feature>
<feature type="compositionally biased region" description="Basic and acidic residues" evidence="7">
    <location>
        <begin position="1331"/>
        <end position="1353"/>
    </location>
</feature>
<feature type="domain" description="Cytochrome b561" evidence="10">
    <location>
        <begin position="676"/>
        <end position="862"/>
    </location>
</feature>
<feature type="compositionally biased region" description="Polar residues" evidence="7">
    <location>
        <begin position="1177"/>
        <end position="1189"/>
    </location>
</feature>
<evidence type="ECO:0000256" key="4">
    <source>
        <dbReference type="ARBA" id="ARBA00022982"/>
    </source>
</evidence>
<dbReference type="GO" id="GO:0004672">
    <property type="term" value="F:protein kinase activity"/>
    <property type="evidence" value="ECO:0007669"/>
    <property type="project" value="InterPro"/>
</dbReference>
<keyword evidence="5 8" id="KW-1133">Transmembrane helix</keyword>
<dbReference type="InterPro" id="IPR000719">
    <property type="entry name" value="Prot_kinase_dom"/>
</dbReference>
<feature type="region of interest" description="Disordered" evidence="7">
    <location>
        <begin position="998"/>
        <end position="1452"/>
    </location>
</feature>
<dbReference type="Proteomes" id="UP000562929">
    <property type="component" value="Unassembled WGS sequence"/>
</dbReference>
<feature type="compositionally biased region" description="Basic and acidic residues" evidence="7">
    <location>
        <begin position="1128"/>
        <end position="1149"/>
    </location>
</feature>
<dbReference type="PANTHER" id="PTHR37542">
    <property type="entry name" value="HELO DOMAIN-CONTAINING PROTEIN-RELATED"/>
    <property type="match status" value="1"/>
</dbReference>
<keyword evidence="4" id="KW-0249">Electron transport</keyword>
<evidence type="ECO:0000313" key="11">
    <source>
        <dbReference type="EMBL" id="KAF4589545.1"/>
    </source>
</evidence>
<keyword evidence="3 8" id="KW-0812">Transmembrane</keyword>
<evidence type="ECO:0000256" key="3">
    <source>
        <dbReference type="ARBA" id="ARBA00022692"/>
    </source>
</evidence>
<sequence length="1452" mass="160279">MDPISIGGLAIGVASLGLQVYTGCIQGTYSIGFVRQAARYLNLRLRMEQQRLYAWSETSGLLDLDADNQDRVLNSNLFSLHRQTILDLLVQVRCLFDDFTAHQRRHDNLRPVHDNDDVLETPDRDAKRANFPMSDRKRDFIRKAMAGLRDKSQDAWLRLRWTSIDKEAFERLLAKFAALNDNMTDLLDHTLQLEIRQTVQHTNRAVLLLNRKITDLGHLVLALRSQLDAGAATSIVSPASTVKREAAVNALLQLTELAKFKAFNETINPKAGVATRIDAVTAEFLQLAEPDLACHLRLDRRRIQLDPAVDDVDEMPRCEAVLTTAIGGSETRKRVWIEWKDYDDAGTHRDSLSKADIVDRVRKLACLLHRSPKPDAFRTPHCLGFFDKADDGVADADVDVLDRRLGLVFERPSGAGLHADLPPVSLHELLRDGGGRKPRVTERVRLAHALANCVLYLHAVNWLHKGLRSHNVLFFRPRAGHVDLTQPYLSGFDFSRPGGSDEMTDAPGDDAEHDLYRHPLTQSNRRGERERSKKSFDIYSLGVILVELAHWKTVDEVLTVDLRRARGNPEVARRVRERLLDDDSVAGVGAETGLRFEQATTTCLVGGAELGLQTGDDETRDEVAERLSTRYYEGVVKSMSNQSERMAYQRRMVACASDLLVVGDGTWDLSRNTFLLPNLQGVNFDTMRYNGMGNRFGSLAQYHRIVLAHAILAALVFLLIVPTAIMTARFYAQRPGYAVVFHAQMQILAGLMLLAVFILGYFAVGPSRSLTNPHHGIGVAIFVLFILQLVGGRLVRHIVKMRSLRIMIHQWCGRAIALLGIVQVPLGLTLYGSPKYVFVLYTLWMIFLLLVYFALSYRSAGRRELYMSGGTAARSEAGHSRVTESEYLSNNPRSEPGSGPFKWLGPLAALGGLALASGRNKERARSRSRSRARSRSYSRGPAGDVGHSRRGSESYLSDKETELTSPRTGRGAGGGGGFSKLVGGAAAAFGVSKLVSGLTGRRRGGERDDDYSAVATDTPRRQRSGRGPLAPTASEFSSDYTDNYGRRLHDGTNTSFLPPSANPPPPVAGEGRRPTTPRPMYARSAADHDESDYTSYVSPSRRASGDRSGGGFAKGLLSGLGAGWIAKKMADRRDRREDARLRDEEEMRAGTHGSRYTGDGHPSPTRRSRLPTRRRTQTVSEVTESSVNIPPSAPQHGRSRSNVEHVSMPPMPPDPDTPERRTSSRRRREGERAQAEAVARASDLAIHQGHAHSDARGAHLPSPQGGPLSVKLKMHDDRDRNVTLRRLTEEEAARANRGHGGGHGESESSISGLESAGYGRRYRREPSQQGRMERAAERVAERKVRVVDEENHHLPPLSPPQPSFAKTARRNGGKDSAYYSGAGGGPSGAPPVVPSQTASSGGSPDSHATWSQMTPSPAAKMDSAEDRRRRRRQERRAAASTTSRPSGQDMFE</sequence>